<organism evidence="15 16">
    <name type="scientific">Sphingomonas parapaucimobilis NBRC 15100</name>
    <dbReference type="NCBI Taxonomy" id="1219049"/>
    <lineage>
        <taxon>Bacteria</taxon>
        <taxon>Pseudomonadati</taxon>
        <taxon>Pseudomonadota</taxon>
        <taxon>Alphaproteobacteria</taxon>
        <taxon>Sphingomonadales</taxon>
        <taxon>Sphingomonadaceae</taxon>
        <taxon>Sphingomonas</taxon>
    </lineage>
</organism>
<dbReference type="InterPro" id="IPR039426">
    <property type="entry name" value="TonB-dep_rcpt-like"/>
</dbReference>
<keyword evidence="16" id="KW-1185">Reference proteome</keyword>
<keyword evidence="4 10" id="KW-1134">Transmembrane beta strand</keyword>
<dbReference type="Gene3D" id="2.170.130.10">
    <property type="entry name" value="TonB-dependent receptor, plug domain"/>
    <property type="match status" value="1"/>
</dbReference>
<evidence type="ECO:0000256" key="3">
    <source>
        <dbReference type="ARBA" id="ARBA00022448"/>
    </source>
</evidence>
<sequence>MRYRHLLSLSVAGLAMTTSTAAWAQTMPVAYHDTAGAAGPGTEPDTAGAAEGQQADIVVQGQRQQYVANVPTIEVPQSIQVLSAETLRDAGVTRLDNALDFATGIARQNNFGGLFDVFACRGFSGDEGTASNYLVNGFNAARGYGGSRDTSNVEQIQVLKGPNSSLFGRGEPGCTVNIITKKPGFVLHGGAILSAGSFNTYRSEGDFNVPLSSRVAMRVTGAAESADSFRDFNSSRKITVTPSFLVKLGEDSSASYEFEYIDQKVTFDRGIVAPTGNLSLVPRNRFFGEPGDGPVHVRAMGHQAQLQHDFDRNWSIILGIGYRDTFFRGVSTEAELAAGRQRLYSDGITLSRQRRDRDYKTTDLTFRGELSGKFDTGPLTHHMIIGADWDDYELDILQNRYRPPAVASQAAGNLAAGNRIDIFNPVYGKRPAAGAFQSYLERQYSWGAYLQDQIDVTDALKIRAGGRYDQFEQIIDDRAARRRTQQLRTAFSPSVGATYLFGPHVSLYANYGRGFRPNNGTDANNNAFVPERTTSYEAGAKVSLLRQRLTGTVALFKTTKSNVLTADPVNANFSLAVGKARSKGVEAELSGQLPAGFRVQFNYAYIDAEVAQNALDPNFGFGLREGDPLLNIAKNSGSALVFKDFDIGEKRLTLGAGVNYVGKRLGETGFRFANGDFYYLPAYTLTRVTAAFEATDRLRISGEVTNLFNVHYFPSSYSRLWTLPGAPRQFMVRVGYSY</sequence>
<evidence type="ECO:0000256" key="11">
    <source>
        <dbReference type="RuleBase" id="RU003357"/>
    </source>
</evidence>
<keyword evidence="8 15" id="KW-0675">Receptor</keyword>
<dbReference type="Pfam" id="PF07715">
    <property type="entry name" value="Plug"/>
    <property type="match status" value="1"/>
</dbReference>
<proteinExistence type="inferred from homology"/>
<evidence type="ECO:0000259" key="13">
    <source>
        <dbReference type="Pfam" id="PF00593"/>
    </source>
</evidence>
<evidence type="ECO:0000256" key="5">
    <source>
        <dbReference type="ARBA" id="ARBA00022692"/>
    </source>
</evidence>
<feature type="chain" id="PRO_5001993560" evidence="12">
    <location>
        <begin position="25"/>
        <end position="738"/>
    </location>
</feature>
<gene>
    <name evidence="15" type="ORF">SP5_064_00590</name>
</gene>
<comment type="caution">
    <text evidence="15">The sequence shown here is derived from an EMBL/GenBank/DDBJ whole genome shotgun (WGS) entry which is preliminary data.</text>
</comment>
<dbReference type="CDD" id="cd01347">
    <property type="entry name" value="ligand_gated_channel"/>
    <property type="match status" value="1"/>
</dbReference>
<dbReference type="OrthoDB" id="9760333at2"/>
<dbReference type="InterPro" id="IPR036942">
    <property type="entry name" value="Beta-barrel_TonB_sf"/>
</dbReference>
<evidence type="ECO:0000256" key="12">
    <source>
        <dbReference type="SAM" id="SignalP"/>
    </source>
</evidence>
<dbReference type="EMBL" id="BBPI01000064">
    <property type="protein sequence ID" value="GAM01526.1"/>
    <property type="molecule type" value="Genomic_DNA"/>
</dbReference>
<evidence type="ECO:0000256" key="1">
    <source>
        <dbReference type="ARBA" id="ARBA00004571"/>
    </source>
</evidence>
<feature type="domain" description="TonB-dependent receptor plug" evidence="14">
    <location>
        <begin position="73"/>
        <end position="173"/>
    </location>
</feature>
<comment type="subcellular location">
    <subcellularLocation>
        <location evidence="1 10">Cell outer membrane</location>
        <topology evidence="1 10">Multi-pass membrane protein</topology>
    </subcellularLocation>
</comment>
<dbReference type="PROSITE" id="PS52016">
    <property type="entry name" value="TONB_DEPENDENT_REC_3"/>
    <property type="match status" value="1"/>
</dbReference>
<dbReference type="GO" id="GO:0038023">
    <property type="term" value="F:signaling receptor activity"/>
    <property type="evidence" value="ECO:0007669"/>
    <property type="project" value="InterPro"/>
</dbReference>
<dbReference type="GO" id="GO:0015891">
    <property type="term" value="P:siderophore transport"/>
    <property type="evidence" value="ECO:0007669"/>
    <property type="project" value="InterPro"/>
</dbReference>
<name>A0A0A1W8R5_9SPHN</name>
<dbReference type="InterPro" id="IPR012910">
    <property type="entry name" value="Plug_dom"/>
</dbReference>
<evidence type="ECO:0000313" key="16">
    <source>
        <dbReference type="Proteomes" id="UP000032305"/>
    </source>
</evidence>
<dbReference type="InterPro" id="IPR000531">
    <property type="entry name" value="Beta-barrel_TonB"/>
</dbReference>
<dbReference type="GO" id="GO:0015344">
    <property type="term" value="F:siderophore uptake transmembrane transporter activity"/>
    <property type="evidence" value="ECO:0007669"/>
    <property type="project" value="TreeGrafter"/>
</dbReference>
<keyword evidence="5 10" id="KW-0812">Transmembrane</keyword>
<dbReference type="GO" id="GO:0009279">
    <property type="term" value="C:cell outer membrane"/>
    <property type="evidence" value="ECO:0007669"/>
    <property type="project" value="UniProtKB-SubCell"/>
</dbReference>
<evidence type="ECO:0000256" key="10">
    <source>
        <dbReference type="PROSITE-ProRule" id="PRU01360"/>
    </source>
</evidence>
<keyword evidence="9 10" id="KW-0998">Cell outer membrane</keyword>
<reference evidence="15 16" key="1">
    <citation type="submission" date="2014-11" db="EMBL/GenBank/DDBJ databases">
        <title>Whole genome shotgun sequence of Sphingomonas parapaucimobilis NBRC 15100.</title>
        <authorList>
            <person name="Katano-Makiyama Y."/>
            <person name="Hosoyama A."/>
            <person name="Hashimoto M."/>
            <person name="Hosoyama Y."/>
            <person name="Noguchi M."/>
            <person name="Numata M."/>
            <person name="Tsuchikane K."/>
            <person name="Hirakata S."/>
            <person name="Uohara A."/>
            <person name="Shimodaira J."/>
            <person name="Ohji S."/>
            <person name="Ichikawa N."/>
            <person name="Kimura A."/>
            <person name="Yamazoe A."/>
            <person name="Fujita N."/>
        </authorList>
    </citation>
    <scope>NUCLEOTIDE SEQUENCE [LARGE SCALE GENOMIC DNA]</scope>
    <source>
        <strain evidence="15 16">NBRC 15100</strain>
    </source>
</reference>
<evidence type="ECO:0000259" key="14">
    <source>
        <dbReference type="Pfam" id="PF07715"/>
    </source>
</evidence>
<dbReference type="AlphaFoldDB" id="A0A0A1W8R5"/>
<feature type="signal peptide" evidence="12">
    <location>
        <begin position="1"/>
        <end position="24"/>
    </location>
</feature>
<keyword evidence="3 10" id="KW-0813">Transport</keyword>
<evidence type="ECO:0000256" key="6">
    <source>
        <dbReference type="ARBA" id="ARBA00023077"/>
    </source>
</evidence>
<dbReference type="Proteomes" id="UP000032305">
    <property type="component" value="Unassembled WGS sequence"/>
</dbReference>
<dbReference type="Gene3D" id="2.40.170.20">
    <property type="entry name" value="TonB-dependent receptor, beta-barrel domain"/>
    <property type="match status" value="1"/>
</dbReference>
<keyword evidence="6 11" id="KW-0798">TonB box</keyword>
<evidence type="ECO:0000256" key="8">
    <source>
        <dbReference type="ARBA" id="ARBA00023170"/>
    </source>
</evidence>
<dbReference type="InterPro" id="IPR037066">
    <property type="entry name" value="Plug_dom_sf"/>
</dbReference>
<dbReference type="PANTHER" id="PTHR32552">
    <property type="entry name" value="FERRICHROME IRON RECEPTOR-RELATED"/>
    <property type="match status" value="1"/>
</dbReference>
<dbReference type="NCBIfam" id="TIGR01783">
    <property type="entry name" value="TonB-siderophor"/>
    <property type="match status" value="1"/>
</dbReference>
<evidence type="ECO:0000256" key="9">
    <source>
        <dbReference type="ARBA" id="ARBA00023237"/>
    </source>
</evidence>
<evidence type="ECO:0000256" key="4">
    <source>
        <dbReference type="ARBA" id="ARBA00022452"/>
    </source>
</evidence>
<dbReference type="InterPro" id="IPR010105">
    <property type="entry name" value="TonB_sidphr_rcpt"/>
</dbReference>
<accession>A0A0A1W8R5</accession>
<comment type="similarity">
    <text evidence="2 10 11">Belongs to the TonB-dependent receptor family.</text>
</comment>
<keyword evidence="12" id="KW-0732">Signal</keyword>
<dbReference type="eggNOG" id="COG4773">
    <property type="taxonomic scope" value="Bacteria"/>
</dbReference>
<dbReference type="RefSeq" id="WP_076711233.1">
    <property type="nucleotide sequence ID" value="NZ_BBPI01000064.1"/>
</dbReference>
<protein>
    <submittedName>
        <fullName evidence="15">Putative TonB-dependent receptor</fullName>
    </submittedName>
</protein>
<keyword evidence="7 10" id="KW-0472">Membrane</keyword>
<evidence type="ECO:0000256" key="7">
    <source>
        <dbReference type="ARBA" id="ARBA00023136"/>
    </source>
</evidence>
<evidence type="ECO:0000313" key="15">
    <source>
        <dbReference type="EMBL" id="GAM01526.1"/>
    </source>
</evidence>
<evidence type="ECO:0000256" key="2">
    <source>
        <dbReference type="ARBA" id="ARBA00009810"/>
    </source>
</evidence>
<feature type="domain" description="TonB-dependent receptor-like beta-barrel" evidence="13">
    <location>
        <begin position="246"/>
        <end position="707"/>
    </location>
</feature>
<dbReference type="Pfam" id="PF00593">
    <property type="entry name" value="TonB_dep_Rec_b-barrel"/>
    <property type="match status" value="1"/>
</dbReference>
<dbReference type="PANTHER" id="PTHR32552:SF90">
    <property type="entry name" value="METAL-PSEUDOPALINE RECEPTOR CNTO"/>
    <property type="match status" value="1"/>
</dbReference>
<dbReference type="SUPFAM" id="SSF56935">
    <property type="entry name" value="Porins"/>
    <property type="match status" value="1"/>
</dbReference>